<proteinExistence type="predicted"/>
<feature type="compositionally biased region" description="Basic residues" evidence="2">
    <location>
        <begin position="640"/>
        <end position="650"/>
    </location>
</feature>
<feature type="compositionally biased region" description="Pro residues" evidence="2">
    <location>
        <begin position="653"/>
        <end position="682"/>
    </location>
</feature>
<dbReference type="PANTHER" id="PTHR46430">
    <property type="entry name" value="PROTEIN SKT5-RELATED"/>
    <property type="match status" value="1"/>
</dbReference>
<name>Q6FNR3_CANGA</name>
<dbReference type="PANTHER" id="PTHR46430:SF3">
    <property type="entry name" value="ACTIVATOR OF C KINASE PROTEIN 1"/>
    <property type="match status" value="1"/>
</dbReference>
<feature type="region of interest" description="Disordered" evidence="2">
    <location>
        <begin position="640"/>
        <end position="695"/>
    </location>
</feature>
<dbReference type="VEuPathDB" id="FungiDB:CAGL0J09702g"/>
<dbReference type="STRING" id="284593.Q6FNR3"/>
<keyword evidence="1" id="KW-0677">Repeat</keyword>
<feature type="region of interest" description="Disordered" evidence="2">
    <location>
        <begin position="559"/>
        <end position="583"/>
    </location>
</feature>
<dbReference type="Proteomes" id="UP000002428">
    <property type="component" value="Chromosome J"/>
</dbReference>
<dbReference type="GO" id="GO:0009967">
    <property type="term" value="P:positive regulation of signal transduction"/>
    <property type="evidence" value="ECO:0007669"/>
    <property type="project" value="EnsemblFungi"/>
</dbReference>
<feature type="region of interest" description="Disordered" evidence="2">
    <location>
        <begin position="119"/>
        <end position="247"/>
    </location>
</feature>
<dbReference type="InterPro" id="IPR011990">
    <property type="entry name" value="TPR-like_helical_dom_sf"/>
</dbReference>
<dbReference type="GO" id="GO:0031505">
    <property type="term" value="P:fungal-type cell wall organization"/>
    <property type="evidence" value="ECO:0007669"/>
    <property type="project" value="EnsemblFungi"/>
</dbReference>
<dbReference type="FunCoup" id="Q6FNR3">
    <property type="interactions" value="66"/>
</dbReference>
<evidence type="ECO:0008006" key="6">
    <source>
        <dbReference type="Google" id="ProtNLM"/>
    </source>
</evidence>
<feature type="compositionally biased region" description="Low complexity" evidence="2">
    <location>
        <begin position="559"/>
        <end position="576"/>
    </location>
</feature>
<sequence>MFNARDTQSGNRYETHINMYPVADSGVRDGTVSGAGASASASAKTPYPIEDTAIGTLNRIPVFTKASMSPSPSPDELADESHGAGDKRYELPFMLSTGSTGSLGGSASGGVMGGVIGGVSGSNAGTQPGVPRGDDAAGAEPVRREAHAKAANPFRQMIDYQDVETPPPPYVEKERKERDVLREKMYRTESRSPRKDTAGARPAEPDTGASVQPELAQPELVKPELVKQRSESSTTTTGSSSSSKSKRDLTVFSREAVEFYEVYCSVVADQGNFTPSVQLKWCETLLEYVFKPDFISHYNINAERLKRALKPEEAQKNQKVILEHAFKVLKKLISSRYAPAIYLMGTLYSHQPYLDIKNKTIVTRNDEKALEFYCKAAALSHPESCYRAAVCYEFRRGCDAALSHYECLQRAFQYYTQGAEQSTSCMYKLGMTHLYGLTSMNYAHEEDPRELERIVRQDVPQALMWLSKATEQGSPQACYELGKIYEFTNMPLPIQQVLAESGIQRDTAKALAYYTRCAREYDYPLAQWKLGHCYETGDLDVAVDPHKSIAWYYRSASDSSTLTTTGSTTGSTTTSEGKTRRGNPMAMLALSGWCLTGSPGVLRSNDGEALRWAQRSSETAQGKLPRGVRARVLLRARHRHPWRHPGHPAGHRPLPPRAAVPQGRPGPPPPGPVESPHPPPPHTHTYIPSQSHTHY</sequence>
<dbReference type="InParanoid" id="Q6FNR3"/>
<keyword evidence="5" id="KW-1185">Reference proteome</keyword>
<gene>
    <name evidence="3 4" type="ordered locus">CAGL0J09702g</name>
</gene>
<dbReference type="Pfam" id="PF08238">
    <property type="entry name" value="Sel1"/>
    <property type="match status" value="7"/>
</dbReference>
<dbReference type="KEGG" id="cgr:2889719"/>
<evidence type="ECO:0000313" key="4">
    <source>
        <dbReference type="EMBL" id="CAG61082.1"/>
    </source>
</evidence>
<evidence type="ECO:0000256" key="2">
    <source>
        <dbReference type="SAM" id="MobiDB-lite"/>
    </source>
</evidence>
<dbReference type="AlphaFoldDB" id="Q6FNR3"/>
<accession>Q6FNR3</accession>
<dbReference type="InterPro" id="IPR006597">
    <property type="entry name" value="Sel1-like"/>
</dbReference>
<dbReference type="SUPFAM" id="SSF81901">
    <property type="entry name" value="HCP-like"/>
    <property type="match status" value="2"/>
</dbReference>
<evidence type="ECO:0000313" key="5">
    <source>
        <dbReference type="Proteomes" id="UP000002428"/>
    </source>
</evidence>
<reference evidence="4 5" key="1">
    <citation type="journal article" date="2004" name="Nature">
        <title>Genome evolution in yeasts.</title>
        <authorList>
            <consortium name="Genolevures"/>
            <person name="Dujon B."/>
            <person name="Sherman D."/>
            <person name="Fischer G."/>
            <person name="Durrens P."/>
            <person name="Casaregola S."/>
            <person name="Lafontaine I."/>
            <person name="de Montigny J."/>
            <person name="Marck C."/>
            <person name="Neuveglise C."/>
            <person name="Talla E."/>
            <person name="Goffard N."/>
            <person name="Frangeul L."/>
            <person name="Aigle M."/>
            <person name="Anthouard V."/>
            <person name="Babour A."/>
            <person name="Barbe V."/>
            <person name="Barnay S."/>
            <person name="Blanchin S."/>
            <person name="Beckerich J.M."/>
            <person name="Beyne E."/>
            <person name="Bleykasten C."/>
            <person name="Boisrame A."/>
            <person name="Boyer J."/>
            <person name="Cattolico L."/>
            <person name="Confanioleri F."/>
            <person name="de Daruvar A."/>
            <person name="Despons L."/>
            <person name="Fabre E."/>
            <person name="Fairhead C."/>
            <person name="Ferry-Dumazet H."/>
            <person name="Groppi A."/>
            <person name="Hantraye F."/>
            <person name="Hennequin C."/>
            <person name="Jauniaux N."/>
            <person name="Joyet P."/>
            <person name="Kachouri R."/>
            <person name="Kerrest A."/>
            <person name="Koszul R."/>
            <person name="Lemaire M."/>
            <person name="Lesur I."/>
            <person name="Ma L."/>
            <person name="Muller H."/>
            <person name="Nicaud J.M."/>
            <person name="Nikolski M."/>
            <person name="Oztas S."/>
            <person name="Ozier-Kalogeropoulos O."/>
            <person name="Pellenz S."/>
            <person name="Potier S."/>
            <person name="Richard G.F."/>
            <person name="Straub M.L."/>
            <person name="Suleau A."/>
            <person name="Swennene D."/>
            <person name="Tekaia F."/>
            <person name="Wesolowski-Louvel M."/>
            <person name="Westhof E."/>
            <person name="Wirth B."/>
            <person name="Zeniou-Meyer M."/>
            <person name="Zivanovic I."/>
            <person name="Bolotin-Fukuhara M."/>
            <person name="Thierry A."/>
            <person name="Bouchier C."/>
            <person name="Caudron B."/>
            <person name="Scarpelli C."/>
            <person name="Gaillardin C."/>
            <person name="Weissenbach J."/>
            <person name="Wincker P."/>
            <person name="Souciet J.L."/>
        </authorList>
    </citation>
    <scope>NUCLEOTIDE SEQUENCE [LARGE SCALE GENOMIC DNA]</scope>
    <source>
        <strain evidence="5">ATCC 2001 / BCRC 20586 / JCM 3761 / NBRC 0622 / NRRL Y-65 / CBS 138</strain>
    </source>
</reference>
<evidence type="ECO:0000256" key="1">
    <source>
        <dbReference type="ARBA" id="ARBA00022737"/>
    </source>
</evidence>
<dbReference type="SMART" id="SM00671">
    <property type="entry name" value="SEL1"/>
    <property type="match status" value="5"/>
</dbReference>
<feature type="compositionally biased region" description="Low complexity" evidence="2">
    <location>
        <begin position="231"/>
        <end position="243"/>
    </location>
</feature>
<feature type="compositionally biased region" description="Basic and acidic residues" evidence="2">
    <location>
        <begin position="221"/>
        <end position="230"/>
    </location>
</feature>
<evidence type="ECO:0000313" key="3">
    <source>
        <dbReference type="CGD" id="CAL0133386"/>
    </source>
</evidence>
<dbReference type="InterPro" id="IPR051726">
    <property type="entry name" value="Chitin_Synth_Reg"/>
</dbReference>
<dbReference type="Gene3D" id="1.25.40.10">
    <property type="entry name" value="Tetratricopeptide repeat domain"/>
    <property type="match status" value="2"/>
</dbReference>
<organism evidence="4 5">
    <name type="scientific">Candida glabrata (strain ATCC 2001 / BCRC 20586 / JCM 3761 / NBRC 0622 / NRRL Y-65 / CBS 138)</name>
    <name type="common">Yeast</name>
    <name type="synonym">Nakaseomyces glabratus</name>
    <dbReference type="NCBI Taxonomy" id="284593"/>
    <lineage>
        <taxon>Eukaryota</taxon>
        <taxon>Fungi</taxon>
        <taxon>Dikarya</taxon>
        <taxon>Ascomycota</taxon>
        <taxon>Saccharomycotina</taxon>
        <taxon>Saccharomycetes</taxon>
        <taxon>Saccharomycetales</taxon>
        <taxon>Saccharomycetaceae</taxon>
        <taxon>Nakaseomyces</taxon>
    </lineage>
</organism>
<feature type="compositionally biased region" description="Polar residues" evidence="2">
    <location>
        <begin position="686"/>
        <end position="695"/>
    </location>
</feature>
<dbReference type="CGD" id="CAL0133386">
    <property type="gene designation" value="CAGL0J09702g"/>
</dbReference>
<feature type="compositionally biased region" description="Basic and acidic residues" evidence="2">
    <location>
        <begin position="171"/>
        <end position="198"/>
    </location>
</feature>
<dbReference type="EMBL" id="CR380956">
    <property type="protein sequence ID" value="CAG61082.1"/>
    <property type="molecule type" value="Genomic_DNA"/>
</dbReference>
<protein>
    <recommendedName>
        <fullName evidence="6">Activator of C kinase protein 1</fullName>
    </recommendedName>
</protein>
<dbReference type="HOGENOM" id="CLU_026113_1_0_1"/>
<dbReference type="eggNOG" id="KOG1550">
    <property type="taxonomic scope" value="Eukaryota"/>
</dbReference>